<keyword evidence="5" id="KW-1185">Reference proteome</keyword>
<gene>
    <name evidence="4" type="ORF">CS022_05320</name>
</gene>
<proteinExistence type="predicted"/>
<keyword evidence="2" id="KW-0378">Hydrolase</keyword>
<evidence type="ECO:0000313" key="5">
    <source>
        <dbReference type="Proteomes" id="UP000290287"/>
    </source>
</evidence>
<organism evidence="4 5">
    <name type="scientific">Veronia nyctiphanis</name>
    <dbReference type="NCBI Taxonomy" id="1278244"/>
    <lineage>
        <taxon>Bacteria</taxon>
        <taxon>Pseudomonadati</taxon>
        <taxon>Pseudomonadota</taxon>
        <taxon>Gammaproteobacteria</taxon>
        <taxon>Vibrionales</taxon>
        <taxon>Vibrionaceae</taxon>
        <taxon>Veronia</taxon>
    </lineage>
</organism>
<dbReference type="SUPFAM" id="SSF109604">
    <property type="entry name" value="HD-domain/PDEase-like"/>
    <property type="match status" value="1"/>
</dbReference>
<protein>
    <recommendedName>
        <fullName evidence="3">HD domain-containing protein</fullName>
    </recommendedName>
</protein>
<dbReference type="Gene3D" id="1.10.3210.10">
    <property type="entry name" value="Hypothetical protein af1432"/>
    <property type="match status" value="1"/>
</dbReference>
<evidence type="ECO:0000256" key="2">
    <source>
        <dbReference type="ARBA" id="ARBA00022801"/>
    </source>
</evidence>
<dbReference type="EMBL" id="PEIB01000004">
    <property type="protein sequence ID" value="RXJ74062.1"/>
    <property type="molecule type" value="Genomic_DNA"/>
</dbReference>
<dbReference type="InterPro" id="IPR039356">
    <property type="entry name" value="YfbR/HDDC2"/>
</dbReference>
<sequence length="221" mass="25317">METRKRKLMKDLQSLLIEIDGLKSVYRKSYISDGSRNENSAEHSWHLALALMSLKPHLPKELNIDHAIKLALAHDICEIGAGDVSAYAADRTNQAEKEEAYLNSLAKRYPAFGSDILALWVEYESQVSLESHWVKLLDKLLPFLLNLANEGRTWQEQGITAPMVREHNRFIDTVAPNIYQWMMRELDDAVKKGWTTSNRIMPELNLSRLFSGVMIEHIAEI</sequence>
<keyword evidence="1" id="KW-0479">Metal-binding</keyword>
<evidence type="ECO:0000256" key="1">
    <source>
        <dbReference type="ARBA" id="ARBA00022723"/>
    </source>
</evidence>
<feature type="domain" description="HD" evidence="3">
    <location>
        <begin position="20"/>
        <end position="175"/>
    </location>
</feature>
<accession>A0A4Q0YS92</accession>
<dbReference type="InterPro" id="IPR006674">
    <property type="entry name" value="HD_domain"/>
</dbReference>
<evidence type="ECO:0000259" key="3">
    <source>
        <dbReference type="Pfam" id="PF13023"/>
    </source>
</evidence>
<dbReference type="Proteomes" id="UP000290287">
    <property type="component" value="Unassembled WGS sequence"/>
</dbReference>
<dbReference type="PANTHER" id="PTHR11845:SF13">
    <property type="entry name" value="5'-DEOXYNUCLEOTIDASE HDDC2"/>
    <property type="match status" value="1"/>
</dbReference>
<name>A0A4Q0YS92_9GAMM</name>
<evidence type="ECO:0000313" key="4">
    <source>
        <dbReference type="EMBL" id="RXJ74062.1"/>
    </source>
</evidence>
<dbReference type="AlphaFoldDB" id="A0A4Q0YS92"/>
<dbReference type="GO" id="GO:0046872">
    <property type="term" value="F:metal ion binding"/>
    <property type="evidence" value="ECO:0007669"/>
    <property type="project" value="UniProtKB-KW"/>
</dbReference>
<dbReference type="GO" id="GO:0002953">
    <property type="term" value="F:5'-deoxynucleotidase activity"/>
    <property type="evidence" value="ECO:0007669"/>
    <property type="project" value="InterPro"/>
</dbReference>
<dbReference type="Pfam" id="PF13023">
    <property type="entry name" value="HD_3"/>
    <property type="match status" value="1"/>
</dbReference>
<reference evidence="4 5" key="1">
    <citation type="submission" date="2017-10" db="EMBL/GenBank/DDBJ databases">
        <title>Nyctiphanis sp. nov., isolated from the stomach of the euphausiid Nyctiphanes simplex (Hansen, 1911) in the Gulf of California.</title>
        <authorList>
            <person name="Gomez-Gil B."/>
            <person name="Aguilar-Mendez M."/>
            <person name="Lopez-Cortes A."/>
            <person name="Gomez-Gutierrez J."/>
            <person name="Roque A."/>
            <person name="Lang E."/>
            <person name="Gonzalez-Castillo A."/>
        </authorList>
    </citation>
    <scope>NUCLEOTIDE SEQUENCE [LARGE SCALE GENOMIC DNA]</scope>
    <source>
        <strain evidence="4 5">CAIM 600</strain>
    </source>
</reference>
<dbReference type="GO" id="GO:0005737">
    <property type="term" value="C:cytoplasm"/>
    <property type="evidence" value="ECO:0007669"/>
    <property type="project" value="TreeGrafter"/>
</dbReference>
<comment type="caution">
    <text evidence="4">The sequence shown here is derived from an EMBL/GenBank/DDBJ whole genome shotgun (WGS) entry which is preliminary data.</text>
</comment>
<dbReference type="PANTHER" id="PTHR11845">
    <property type="entry name" value="5'-DEOXYNUCLEOTIDASE HDDC2"/>
    <property type="match status" value="1"/>
</dbReference>